<protein>
    <submittedName>
        <fullName evidence="1">Uncharacterized protein</fullName>
    </submittedName>
</protein>
<proteinExistence type="predicted"/>
<comment type="caution">
    <text evidence="1">The sequence shown here is derived from an EMBL/GenBank/DDBJ whole genome shotgun (WGS) entry which is preliminary data.</text>
</comment>
<keyword evidence="2" id="KW-1185">Reference proteome</keyword>
<dbReference type="Proteomes" id="UP000267524">
    <property type="component" value="Unassembled WGS sequence"/>
</dbReference>
<reference evidence="1 2" key="1">
    <citation type="submission" date="2018-08" db="EMBL/GenBank/DDBJ databases">
        <title>Chryseobacterium nematophagum: a novel matrix digesting pathogen of nematodes.</title>
        <authorList>
            <person name="Page A."/>
            <person name="Roberts M."/>
            <person name="Felix M.-A."/>
            <person name="Weir W."/>
        </authorList>
    </citation>
    <scope>NUCLEOTIDE SEQUENCE [LARGE SCALE GENOMIC DNA]</scope>
    <source>
        <strain evidence="1 2">JUb275</strain>
    </source>
</reference>
<dbReference type="EMBL" id="QWIV01000014">
    <property type="protein sequence ID" value="RMZ58445.1"/>
    <property type="molecule type" value="Genomic_DNA"/>
</dbReference>
<accession>A0A3M7L8V1</accession>
<evidence type="ECO:0000313" key="1">
    <source>
        <dbReference type="EMBL" id="RMZ58445.1"/>
    </source>
</evidence>
<dbReference type="RefSeq" id="WP_122547597.1">
    <property type="nucleotide sequence ID" value="NZ_QWIV01000014.1"/>
</dbReference>
<dbReference type="SUPFAM" id="SSF56399">
    <property type="entry name" value="ADP-ribosylation"/>
    <property type="match status" value="1"/>
</dbReference>
<evidence type="ECO:0000313" key="2">
    <source>
        <dbReference type="Proteomes" id="UP000267524"/>
    </source>
</evidence>
<sequence length="278" mass="30949">MKNKLLISSITLGVLTIVTMLSCNNERNEGDVLFESPSSSVQQTSRGNEYGSYSISHPSLYTNIDLPPVVIRVDGRSPFEGTSYDGTYNPGIFNYGFNSRGGDYSLTNHVLGGNNNNNNNNNDGSAYVATTSSPTAAFNILASVTGNMLLHEINRRGVTMQNSGRIVIRAYMYQIRPTISNFYSVVDNLPVGERYDNYRGQNEWVAVDQILPNQIQSVAIYEDTFVNGVREGVIRPVGMEQNNNYVQSGTGYYSYYFPTHDIGITRRSQGYNCQRCEL</sequence>
<gene>
    <name evidence="1" type="ORF">D1632_12555</name>
</gene>
<dbReference type="Gene3D" id="3.90.210.10">
    <property type="entry name" value="Heat-Labile Enterotoxin, subunit A"/>
    <property type="match status" value="1"/>
</dbReference>
<dbReference type="PROSITE" id="PS51257">
    <property type="entry name" value="PROKAR_LIPOPROTEIN"/>
    <property type="match status" value="1"/>
</dbReference>
<organism evidence="1 2">
    <name type="scientific">Chryseobacterium nematophagum</name>
    <dbReference type="NCBI Taxonomy" id="2305228"/>
    <lineage>
        <taxon>Bacteria</taxon>
        <taxon>Pseudomonadati</taxon>
        <taxon>Bacteroidota</taxon>
        <taxon>Flavobacteriia</taxon>
        <taxon>Flavobacteriales</taxon>
        <taxon>Weeksellaceae</taxon>
        <taxon>Chryseobacterium group</taxon>
        <taxon>Chryseobacterium</taxon>
    </lineage>
</organism>
<dbReference type="AlphaFoldDB" id="A0A3M7L8V1"/>
<name>A0A3M7L8V1_9FLAO</name>